<feature type="transmembrane region" description="Helical" evidence="1">
    <location>
        <begin position="143"/>
        <end position="164"/>
    </location>
</feature>
<proteinExistence type="predicted"/>
<keyword evidence="1" id="KW-1133">Transmembrane helix</keyword>
<keyword evidence="3" id="KW-1185">Reference proteome</keyword>
<reference evidence="2" key="1">
    <citation type="submission" date="2021-01" db="EMBL/GenBank/DDBJ databases">
        <authorList>
            <person name="Li R."/>
            <person name="Bekaert M."/>
        </authorList>
    </citation>
    <scope>NUCLEOTIDE SEQUENCE</scope>
    <source>
        <strain evidence="2">Farmed</strain>
    </source>
</reference>
<feature type="transmembrane region" description="Helical" evidence="1">
    <location>
        <begin position="115"/>
        <end position="138"/>
    </location>
</feature>
<accession>A0A812CJ60</accession>
<feature type="transmembrane region" description="Helical" evidence="1">
    <location>
        <begin position="281"/>
        <end position="301"/>
    </location>
</feature>
<name>A0A812CJ60_ACAPH</name>
<feature type="transmembrane region" description="Helical" evidence="1">
    <location>
        <begin position="202"/>
        <end position="222"/>
    </location>
</feature>
<dbReference type="EMBL" id="CAHIKZ030001613">
    <property type="protein sequence ID" value="CAE1269632.1"/>
    <property type="molecule type" value="Genomic_DNA"/>
</dbReference>
<dbReference type="AlphaFoldDB" id="A0A812CJ60"/>
<dbReference type="Proteomes" id="UP000597762">
    <property type="component" value="Unassembled WGS sequence"/>
</dbReference>
<protein>
    <submittedName>
        <fullName evidence="2">Uncharacterized protein</fullName>
    </submittedName>
</protein>
<evidence type="ECO:0000313" key="3">
    <source>
        <dbReference type="Proteomes" id="UP000597762"/>
    </source>
</evidence>
<comment type="caution">
    <text evidence="2">The sequence shown here is derived from an EMBL/GenBank/DDBJ whole genome shotgun (WGS) entry which is preliminary data.</text>
</comment>
<sequence length="306" mass="35926">MPTPAFSFSFLTLFQCLHLLFNCSFVVDVIPFILLSDLYAFFVGLSFFFSTFLISFFYSIILLFLFYFPSFVLFDSFDIYFYFFLYFVFVFLVHYDPFLIHNSVLPFLPPPSLSLVYFLLFSPYIAFFSVLICIFLLLPSNVLLFFLFIASPSSFLDFFFLYLFLDLVCLLHSSSFVSFFFLLSLYILLYSLFFLSSFVDFLFVPSFIFTSFFHSCVFLPLFSLSFVFLSSFFLLFGFLSSIPTFCFIISCSVSPFLNCSFYFLFLSCVQILILFSSFFLYVSLLCPCIHISTSFFLSVYISEMKY</sequence>
<keyword evidence="1" id="KW-0812">Transmembrane</keyword>
<evidence type="ECO:0000313" key="2">
    <source>
        <dbReference type="EMBL" id="CAE1269632.1"/>
    </source>
</evidence>
<feature type="transmembrane region" description="Helical" evidence="1">
    <location>
        <begin position="79"/>
        <end position="95"/>
    </location>
</feature>
<feature type="transmembrane region" description="Helical" evidence="1">
    <location>
        <begin position="39"/>
        <end position="67"/>
    </location>
</feature>
<organism evidence="2 3">
    <name type="scientific">Acanthosepion pharaonis</name>
    <name type="common">Pharaoh cuttlefish</name>
    <name type="synonym">Sepia pharaonis</name>
    <dbReference type="NCBI Taxonomy" id="158019"/>
    <lineage>
        <taxon>Eukaryota</taxon>
        <taxon>Metazoa</taxon>
        <taxon>Spiralia</taxon>
        <taxon>Lophotrochozoa</taxon>
        <taxon>Mollusca</taxon>
        <taxon>Cephalopoda</taxon>
        <taxon>Coleoidea</taxon>
        <taxon>Decapodiformes</taxon>
        <taxon>Sepiida</taxon>
        <taxon>Sepiina</taxon>
        <taxon>Sepiidae</taxon>
        <taxon>Acanthosepion</taxon>
    </lineage>
</organism>
<keyword evidence="1" id="KW-0472">Membrane</keyword>
<feature type="transmembrane region" description="Helical" evidence="1">
    <location>
        <begin position="228"/>
        <end position="249"/>
    </location>
</feature>
<evidence type="ECO:0000256" key="1">
    <source>
        <dbReference type="SAM" id="Phobius"/>
    </source>
</evidence>
<gene>
    <name evidence="2" type="ORF">SPHA_36756</name>
</gene>
<feature type="transmembrane region" description="Helical" evidence="1">
    <location>
        <begin position="176"/>
        <end position="195"/>
    </location>
</feature>
<feature type="transmembrane region" description="Helical" evidence="1">
    <location>
        <begin position="256"/>
        <end position="275"/>
    </location>
</feature>